<keyword evidence="2" id="KW-0328">Glycosyltransferase</keyword>
<feature type="domain" description="Glycosyltransferase 2-like" evidence="4">
    <location>
        <begin position="16"/>
        <end position="189"/>
    </location>
</feature>
<proteinExistence type="inferred from homology"/>
<evidence type="ECO:0000259" key="4">
    <source>
        <dbReference type="Pfam" id="PF00535"/>
    </source>
</evidence>
<evidence type="ECO:0000256" key="1">
    <source>
        <dbReference type="ARBA" id="ARBA00006739"/>
    </source>
</evidence>
<dbReference type="Proteomes" id="UP000594464">
    <property type="component" value="Chromosome"/>
</dbReference>
<dbReference type="AlphaFoldDB" id="A0A7T0C1Z0"/>
<dbReference type="Gene3D" id="3.90.550.10">
    <property type="entry name" value="Spore Coat Polysaccharide Biosynthesis Protein SpsA, Chain A"/>
    <property type="match status" value="1"/>
</dbReference>
<dbReference type="InterPro" id="IPR001173">
    <property type="entry name" value="Glyco_trans_2-like"/>
</dbReference>
<dbReference type="Pfam" id="PF00535">
    <property type="entry name" value="Glycos_transf_2"/>
    <property type="match status" value="1"/>
</dbReference>
<reference evidence="6" key="1">
    <citation type="submission" date="2020-02" db="EMBL/GenBank/DDBJ databases">
        <title>Genomic and physiological characterization of two novel Nitrospinaceae genera.</title>
        <authorList>
            <person name="Mueller A.J."/>
            <person name="Jung M.-Y."/>
            <person name="Strachan C.R."/>
            <person name="Herbold C.W."/>
            <person name="Kirkegaard R.H."/>
            <person name="Daims H."/>
        </authorList>
    </citation>
    <scope>NUCLEOTIDE SEQUENCE [LARGE SCALE GENOMIC DNA]</scope>
</reference>
<dbReference type="PANTHER" id="PTHR43179">
    <property type="entry name" value="RHAMNOSYLTRANSFERASE WBBL"/>
    <property type="match status" value="1"/>
</dbReference>
<name>A0A7T0C1Z0_9BACT</name>
<dbReference type="KEGG" id="nva:G3M78_06240"/>
<dbReference type="GO" id="GO:0016757">
    <property type="term" value="F:glycosyltransferase activity"/>
    <property type="evidence" value="ECO:0007669"/>
    <property type="project" value="UniProtKB-KW"/>
</dbReference>
<organism evidence="5 6">
    <name type="scientific">Candidatus Nitrohelix vancouverensis</name>
    <dbReference type="NCBI Taxonomy" id="2705534"/>
    <lineage>
        <taxon>Bacteria</taxon>
        <taxon>Pseudomonadati</taxon>
        <taxon>Nitrospinota/Tectimicrobiota group</taxon>
        <taxon>Nitrospinota</taxon>
        <taxon>Nitrospinia</taxon>
        <taxon>Nitrospinales</taxon>
        <taxon>Nitrospinaceae</taxon>
        <taxon>Candidatus Nitrohelix</taxon>
    </lineage>
</organism>
<dbReference type="InterPro" id="IPR029044">
    <property type="entry name" value="Nucleotide-diphossugar_trans"/>
</dbReference>
<sequence length="320" mass="36504">MTSPHPYDEAPELDLSVVVVSFNTRQLTLEALTSICKHTQSMSYELIVIDNNSSDDSADAIAREFPQATLIRNDANKGFSAAANAGFRICKGRYVVLFNSDAQLIENSFKKMKEFLDGYPDGFILSPQIIDGNDRPVPMRLWDITPFDSILKIIGRYSVAEEAKRMGPPLTRTVKAVGGSCLMMRRDLFASIGLMDEQFFLYNEEDDLCRRARKRGHKIFYYPETSVRHLHSQSASRPQSRALVICKAYQSDLRFFKKYYSLFWNLLLRLAYKTVFTLAVVKSTFRRIRGIPCSGADDSARLKMRLLMICASEMVRRNDP</sequence>
<dbReference type="EMBL" id="CP048620">
    <property type="protein sequence ID" value="QPJ65008.1"/>
    <property type="molecule type" value="Genomic_DNA"/>
</dbReference>
<evidence type="ECO:0000313" key="5">
    <source>
        <dbReference type="EMBL" id="QPJ65008.1"/>
    </source>
</evidence>
<dbReference type="SUPFAM" id="SSF53448">
    <property type="entry name" value="Nucleotide-diphospho-sugar transferases"/>
    <property type="match status" value="1"/>
</dbReference>
<gene>
    <name evidence="5" type="ORF">G3M78_06240</name>
</gene>
<comment type="similarity">
    <text evidence="1">Belongs to the glycosyltransferase 2 family.</text>
</comment>
<dbReference type="CDD" id="cd04186">
    <property type="entry name" value="GT_2_like_c"/>
    <property type="match status" value="1"/>
</dbReference>
<keyword evidence="3 5" id="KW-0808">Transferase</keyword>
<evidence type="ECO:0000256" key="2">
    <source>
        <dbReference type="ARBA" id="ARBA00022676"/>
    </source>
</evidence>
<evidence type="ECO:0000313" key="6">
    <source>
        <dbReference type="Proteomes" id="UP000594464"/>
    </source>
</evidence>
<protein>
    <submittedName>
        <fullName evidence="5">Glycosyltransferase family 2 protein</fullName>
    </submittedName>
</protein>
<dbReference type="PANTHER" id="PTHR43179:SF12">
    <property type="entry name" value="GALACTOFURANOSYLTRANSFERASE GLFT2"/>
    <property type="match status" value="1"/>
</dbReference>
<accession>A0A7T0C1Z0</accession>
<evidence type="ECO:0000256" key="3">
    <source>
        <dbReference type="ARBA" id="ARBA00022679"/>
    </source>
</evidence>